<organism evidence="1 2">
    <name type="scientific">Anopheles arabiensis</name>
    <name type="common">Mosquito</name>
    <dbReference type="NCBI Taxonomy" id="7173"/>
    <lineage>
        <taxon>Eukaryota</taxon>
        <taxon>Metazoa</taxon>
        <taxon>Ecdysozoa</taxon>
        <taxon>Arthropoda</taxon>
        <taxon>Hexapoda</taxon>
        <taxon>Insecta</taxon>
        <taxon>Pterygota</taxon>
        <taxon>Neoptera</taxon>
        <taxon>Endopterygota</taxon>
        <taxon>Diptera</taxon>
        <taxon>Nematocera</taxon>
        <taxon>Culicoidea</taxon>
        <taxon>Culicidae</taxon>
        <taxon>Anophelinae</taxon>
        <taxon>Anopheles</taxon>
    </lineage>
</organism>
<dbReference type="VEuPathDB" id="VectorBase:AARA014474"/>
<dbReference type="EMBL" id="APCN01001457">
    <property type="status" value="NOT_ANNOTATED_CDS"/>
    <property type="molecule type" value="Genomic_DNA"/>
</dbReference>
<dbReference type="EnsemblMetazoa" id="AARA014474-RA">
    <property type="protein sequence ID" value="AARA014474-PA"/>
    <property type="gene ID" value="AARA014474"/>
</dbReference>
<protein>
    <submittedName>
        <fullName evidence="1">Uncharacterized protein</fullName>
    </submittedName>
</protein>
<evidence type="ECO:0000313" key="1">
    <source>
        <dbReference type="EnsemblMetazoa" id="AARA014474-PA"/>
    </source>
</evidence>
<keyword evidence="2" id="KW-1185">Reference proteome</keyword>
<reference evidence="1" key="1">
    <citation type="submission" date="2022-08" db="UniProtKB">
        <authorList>
            <consortium name="EnsemblMetazoa"/>
        </authorList>
    </citation>
    <scope>IDENTIFICATION</scope>
    <source>
        <strain evidence="1">Dongola</strain>
    </source>
</reference>
<dbReference type="Proteomes" id="UP000075840">
    <property type="component" value="Unassembled WGS sequence"/>
</dbReference>
<evidence type="ECO:0000313" key="2">
    <source>
        <dbReference type="Proteomes" id="UP000075840"/>
    </source>
</evidence>
<sequence length="33" mass="3678">MPTTAATAACARVLVVRKFGVIKVLHWFSYCHT</sequence>
<name>A0A182IG72_ANOAR</name>
<proteinExistence type="predicted"/>
<dbReference type="AlphaFoldDB" id="A0A182IG72"/>
<accession>A0A182IG72</accession>